<sequence>MEEEEQQQFTQHPEFPCSDPDNAPQSTSAEPTRDPDGLESTEPKPSFNQNDIVKALEVVERDSVAIADSFSSLFASLRLSLSEPDLIHHSDFNFRLNEEMKGIDNLAAQLYPFPVSYVICFTLLWLFFCFFELLMKDPLVYPALFLNGCGWMRRWLICCYFIKMAEKLIFSFVFLQILKIFIIALCDTLIGLSLIIVVFWFLNSCEENS</sequence>
<evidence type="ECO:0000313" key="4">
    <source>
        <dbReference type="Proteomes" id="UP001428341"/>
    </source>
</evidence>
<reference evidence="3 4" key="1">
    <citation type="submission" date="2024-05" db="EMBL/GenBank/DDBJ databases">
        <title>Haplotype-resolved chromosome-level genome assembly of Huyou (Citrus changshanensis).</title>
        <authorList>
            <person name="Miao C."/>
            <person name="Chen W."/>
            <person name="Wu Y."/>
            <person name="Wang L."/>
            <person name="Zhao S."/>
            <person name="Grierson D."/>
            <person name="Xu C."/>
            <person name="Chen K."/>
        </authorList>
    </citation>
    <scope>NUCLEOTIDE SEQUENCE [LARGE SCALE GENOMIC DNA]</scope>
    <source>
        <strain evidence="3">01-14</strain>
        <tissue evidence="3">Leaf</tissue>
    </source>
</reference>
<feature type="transmembrane region" description="Helical" evidence="2">
    <location>
        <begin position="169"/>
        <end position="202"/>
    </location>
</feature>
<evidence type="ECO:0000256" key="1">
    <source>
        <dbReference type="SAM" id="MobiDB-lite"/>
    </source>
</evidence>
<dbReference type="AlphaFoldDB" id="A0AAP0M4W3"/>
<evidence type="ECO:0000256" key="2">
    <source>
        <dbReference type="SAM" id="Phobius"/>
    </source>
</evidence>
<accession>A0AAP0M4W3</accession>
<name>A0AAP0M4W3_9ROSI</name>
<dbReference type="EMBL" id="JBCGBO010000005">
    <property type="protein sequence ID" value="KAK9197832.1"/>
    <property type="molecule type" value="Genomic_DNA"/>
</dbReference>
<keyword evidence="4" id="KW-1185">Reference proteome</keyword>
<gene>
    <name evidence="3" type="ORF">WN944_013015</name>
</gene>
<evidence type="ECO:0000313" key="3">
    <source>
        <dbReference type="EMBL" id="KAK9197832.1"/>
    </source>
</evidence>
<dbReference type="PANTHER" id="PTHR39708:SF2">
    <property type="entry name" value="BLOC-1-RELATED COMPLEX SUBUNIT 6 C-TERMINAL HELIX DOMAIN-CONTAINING PROTEIN"/>
    <property type="match status" value="1"/>
</dbReference>
<keyword evidence="2" id="KW-0472">Membrane</keyword>
<comment type="caution">
    <text evidence="3">The sequence shown here is derived from an EMBL/GenBank/DDBJ whole genome shotgun (WGS) entry which is preliminary data.</text>
</comment>
<dbReference type="Proteomes" id="UP001428341">
    <property type="component" value="Unassembled WGS sequence"/>
</dbReference>
<proteinExistence type="predicted"/>
<keyword evidence="2" id="KW-0812">Transmembrane</keyword>
<keyword evidence="2" id="KW-1133">Transmembrane helix</keyword>
<protein>
    <submittedName>
        <fullName evidence="3">Uncharacterized protein</fullName>
    </submittedName>
</protein>
<dbReference type="PANTHER" id="PTHR39708">
    <property type="entry name" value="OS07G0483400 PROTEIN"/>
    <property type="match status" value="1"/>
</dbReference>
<feature type="region of interest" description="Disordered" evidence="1">
    <location>
        <begin position="1"/>
        <end position="47"/>
    </location>
</feature>
<feature type="transmembrane region" description="Helical" evidence="2">
    <location>
        <begin position="110"/>
        <end position="133"/>
    </location>
</feature>
<organism evidence="3 4">
    <name type="scientific">Citrus x changshan-huyou</name>
    <dbReference type="NCBI Taxonomy" id="2935761"/>
    <lineage>
        <taxon>Eukaryota</taxon>
        <taxon>Viridiplantae</taxon>
        <taxon>Streptophyta</taxon>
        <taxon>Embryophyta</taxon>
        <taxon>Tracheophyta</taxon>
        <taxon>Spermatophyta</taxon>
        <taxon>Magnoliopsida</taxon>
        <taxon>eudicotyledons</taxon>
        <taxon>Gunneridae</taxon>
        <taxon>Pentapetalae</taxon>
        <taxon>rosids</taxon>
        <taxon>malvids</taxon>
        <taxon>Sapindales</taxon>
        <taxon>Rutaceae</taxon>
        <taxon>Aurantioideae</taxon>
        <taxon>Citrus</taxon>
    </lineage>
</organism>